<dbReference type="AlphaFoldDB" id="A0A2C9ETU4"/>
<dbReference type="EMBL" id="CP003190">
    <property type="protein sequence ID" value="AGL87096.1"/>
    <property type="molecule type" value="Genomic_DNA"/>
</dbReference>
<dbReference type="Proteomes" id="UP000013940">
    <property type="component" value="Chromosome"/>
</dbReference>
<gene>
    <name evidence="1" type="ORF">PFLCHA0_c53580</name>
</gene>
<accession>A0A2C9ETU4</accession>
<evidence type="ECO:0000313" key="2">
    <source>
        <dbReference type="Proteomes" id="UP000013940"/>
    </source>
</evidence>
<protein>
    <submittedName>
        <fullName evidence="1">Uncharacterized protein</fullName>
    </submittedName>
</protein>
<evidence type="ECO:0000313" key="1">
    <source>
        <dbReference type="EMBL" id="AGL87096.1"/>
    </source>
</evidence>
<dbReference type="KEGG" id="pprc:PFLCHA0_c53580"/>
<reference evidence="2" key="1">
    <citation type="journal article" date="2014" name="Genome Announc.">
        <title>Full-genome sequence of the plant growth-promoting bacterium Pseudomonas protegens CHA0.</title>
        <authorList>
            <person name="Jousset A."/>
            <person name="Schuldes J."/>
            <person name="Keel C."/>
            <person name="Maurhofer M."/>
            <person name="Daniel R."/>
            <person name="Scheu S."/>
            <person name="Thuermer A."/>
        </authorList>
    </citation>
    <scope>NUCLEOTIDE SEQUENCE [LARGE SCALE GENOMIC DNA]</scope>
    <source>
        <strain evidence="2">DSM 19095 / LMG 27888 / CFBP 6595 / CHA0</strain>
    </source>
</reference>
<name>A0A2C9ETU4_PSEPH</name>
<organism evidence="1 2">
    <name type="scientific">Pseudomonas protegens (strain DSM 19095 / LMG 27888 / CFBP 6595 / CHA0)</name>
    <dbReference type="NCBI Taxonomy" id="1124983"/>
    <lineage>
        <taxon>Bacteria</taxon>
        <taxon>Pseudomonadati</taxon>
        <taxon>Pseudomonadota</taxon>
        <taxon>Gammaproteobacteria</taxon>
        <taxon>Pseudomonadales</taxon>
        <taxon>Pseudomonadaceae</taxon>
        <taxon>Pseudomonas</taxon>
    </lineage>
</organism>
<proteinExistence type="predicted"/>
<sequence length="37" mass="4310">MFWVWVIEAGGLGPAQRAIDGAQWLKNRQFANLYFVR</sequence>
<dbReference type="HOGENOM" id="CLU_3347473_0_0_6"/>